<dbReference type="PROSITE" id="PS00211">
    <property type="entry name" value="ABC_TRANSPORTER_1"/>
    <property type="match status" value="1"/>
</dbReference>
<dbReference type="Pfam" id="PF00005">
    <property type="entry name" value="ABC_tran"/>
    <property type="match status" value="1"/>
</dbReference>
<dbReference type="InterPro" id="IPR017871">
    <property type="entry name" value="ABC_transporter-like_CS"/>
</dbReference>
<dbReference type="InterPro" id="IPR003593">
    <property type="entry name" value="AAA+_ATPase"/>
</dbReference>
<dbReference type="PANTHER" id="PTHR43023">
    <property type="entry name" value="PROTEIN TRIGALACTOSYLDIACYLGLYCEROL 3, CHLOROPLASTIC"/>
    <property type="match status" value="1"/>
</dbReference>
<dbReference type="Gene3D" id="3.40.50.300">
    <property type="entry name" value="P-loop containing nucleotide triphosphate hydrolases"/>
    <property type="match status" value="1"/>
</dbReference>
<dbReference type="PROSITE" id="PS50893">
    <property type="entry name" value="ABC_TRANSPORTER_2"/>
    <property type="match status" value="1"/>
</dbReference>
<dbReference type="PANTHER" id="PTHR43023:SF6">
    <property type="entry name" value="INTERMEMBRANE PHOSPHOLIPID TRANSPORT SYSTEM ATP-BINDING PROTEIN MLAF"/>
    <property type="match status" value="1"/>
</dbReference>
<evidence type="ECO:0000256" key="1">
    <source>
        <dbReference type="ARBA" id="ARBA00022448"/>
    </source>
</evidence>
<dbReference type="Proteomes" id="UP001160301">
    <property type="component" value="Unassembled WGS sequence"/>
</dbReference>
<gene>
    <name evidence="5" type="ORF">QHF89_21890</name>
</gene>
<dbReference type="EMBL" id="JARZHI010000019">
    <property type="protein sequence ID" value="MDI1432164.1"/>
    <property type="molecule type" value="Genomic_DNA"/>
</dbReference>
<evidence type="ECO:0000256" key="2">
    <source>
        <dbReference type="ARBA" id="ARBA00022741"/>
    </source>
</evidence>
<organism evidence="5 6">
    <name type="scientific">Polyangium sorediatum</name>
    <dbReference type="NCBI Taxonomy" id="889274"/>
    <lineage>
        <taxon>Bacteria</taxon>
        <taxon>Pseudomonadati</taxon>
        <taxon>Myxococcota</taxon>
        <taxon>Polyangia</taxon>
        <taxon>Polyangiales</taxon>
        <taxon>Polyangiaceae</taxon>
        <taxon>Polyangium</taxon>
    </lineage>
</organism>
<dbReference type="SMART" id="SM00382">
    <property type="entry name" value="AAA"/>
    <property type="match status" value="1"/>
</dbReference>
<name>A0ABT6NUZ0_9BACT</name>
<evidence type="ECO:0000313" key="5">
    <source>
        <dbReference type="EMBL" id="MDI1432164.1"/>
    </source>
</evidence>
<keyword evidence="3 5" id="KW-0067">ATP-binding</keyword>
<evidence type="ECO:0000313" key="6">
    <source>
        <dbReference type="Proteomes" id="UP001160301"/>
    </source>
</evidence>
<evidence type="ECO:0000259" key="4">
    <source>
        <dbReference type="PROSITE" id="PS50893"/>
    </source>
</evidence>
<sequence length="261" mass="28739">MTVSEPIIRFRDVRKAFGPKVIYRGLNLEVFPGETLTVIGGSGVGKSVMLKLLIRLLEADGGAITFHGEDITQMKEAKARLIRRRIAMLFQGAALFDSISVGENVAYGLHEHYRDEMTETQIAERVDWALSLVGLPGIEAMRPSDLSGGMKKRVGLARAIAVQPEVLLYDEPTTGLDPINTERINHLIRGLKKALDVTSIVVTHDMKSAFTISDRMAMVQAGEIILSGRVDEFQQSSDPRVKNFINGIAPVNEDVETLLRA</sequence>
<reference evidence="5 6" key="1">
    <citation type="submission" date="2023-04" db="EMBL/GenBank/DDBJ databases">
        <title>The genome sequence of Polyangium sorediatum DSM14670.</title>
        <authorList>
            <person name="Zhang X."/>
        </authorList>
    </citation>
    <scope>NUCLEOTIDE SEQUENCE [LARGE SCALE GENOMIC DNA]</scope>
    <source>
        <strain evidence="5 6">DSM 14670</strain>
    </source>
</reference>
<dbReference type="InterPro" id="IPR027417">
    <property type="entry name" value="P-loop_NTPase"/>
</dbReference>
<dbReference type="GO" id="GO:0005524">
    <property type="term" value="F:ATP binding"/>
    <property type="evidence" value="ECO:0007669"/>
    <property type="project" value="UniProtKB-KW"/>
</dbReference>
<evidence type="ECO:0000256" key="3">
    <source>
        <dbReference type="ARBA" id="ARBA00022840"/>
    </source>
</evidence>
<dbReference type="InterPro" id="IPR003439">
    <property type="entry name" value="ABC_transporter-like_ATP-bd"/>
</dbReference>
<feature type="domain" description="ABC transporter" evidence="4">
    <location>
        <begin position="8"/>
        <end position="246"/>
    </location>
</feature>
<dbReference type="SUPFAM" id="SSF52540">
    <property type="entry name" value="P-loop containing nucleoside triphosphate hydrolases"/>
    <property type="match status" value="1"/>
</dbReference>
<keyword evidence="6" id="KW-1185">Reference proteome</keyword>
<comment type="caution">
    <text evidence="5">The sequence shown here is derived from an EMBL/GenBank/DDBJ whole genome shotgun (WGS) entry which is preliminary data.</text>
</comment>
<keyword evidence="1" id="KW-0813">Transport</keyword>
<accession>A0ABT6NUZ0</accession>
<keyword evidence="2" id="KW-0547">Nucleotide-binding</keyword>
<protein>
    <submittedName>
        <fullName evidence="5">ATP-binding cassette domain-containing protein</fullName>
    </submittedName>
</protein>
<proteinExistence type="predicted"/>